<dbReference type="HOGENOM" id="CLU_090669_0_0_9"/>
<evidence type="ECO:0000256" key="1">
    <source>
        <dbReference type="SAM" id="Phobius"/>
    </source>
</evidence>
<accession>B2A5G5</accession>
<gene>
    <name evidence="2" type="ordered locus">Nther_1746</name>
</gene>
<dbReference type="RefSeq" id="WP_012448187.1">
    <property type="nucleotide sequence ID" value="NC_010718.1"/>
</dbReference>
<keyword evidence="3" id="KW-1185">Reference proteome</keyword>
<feature type="transmembrane region" description="Helical" evidence="1">
    <location>
        <begin position="144"/>
        <end position="162"/>
    </location>
</feature>
<keyword evidence="1" id="KW-0472">Membrane</keyword>
<dbReference type="AlphaFoldDB" id="B2A5G5"/>
<dbReference type="eggNOG" id="ENOG502ZBRT">
    <property type="taxonomic scope" value="Bacteria"/>
</dbReference>
<keyword evidence="1" id="KW-0812">Transmembrane</keyword>
<dbReference type="InParanoid" id="B2A5G5"/>
<dbReference type="Proteomes" id="UP000001683">
    <property type="component" value="Chromosome"/>
</dbReference>
<feature type="transmembrane region" description="Helical" evidence="1">
    <location>
        <begin position="6"/>
        <end position="32"/>
    </location>
</feature>
<feature type="transmembrane region" description="Helical" evidence="1">
    <location>
        <begin position="121"/>
        <end position="138"/>
    </location>
</feature>
<sequence length="220" mass="25041">MFLIDLLLLPILLFLFFSILILPFQFAFYSLINIITIPGQLIKIAINKKLRQNHALEHSTINVLEREFGYRKLAGYATEQGFFIQGKVHPAHLENAAIIGLQRLQRGENHLAIHNRCGTSMLAANFVAAVIFIVLLWQTGMFNFFNIIVAIILSQFVGPLAGRILQRFITTSAQVKDMDIIGVEYNSRNFIGIFGMSFPQTPNKFFVRTQKSDQVEIIRI</sequence>
<organism evidence="2 3">
    <name type="scientific">Natranaerobius thermophilus (strain ATCC BAA-1301 / DSM 18059 / JW/NM-WN-LF)</name>
    <dbReference type="NCBI Taxonomy" id="457570"/>
    <lineage>
        <taxon>Bacteria</taxon>
        <taxon>Bacillati</taxon>
        <taxon>Bacillota</taxon>
        <taxon>Clostridia</taxon>
        <taxon>Natranaerobiales</taxon>
        <taxon>Natranaerobiaceae</taxon>
        <taxon>Natranaerobius</taxon>
    </lineage>
</organism>
<name>B2A5G5_NATTJ</name>
<evidence type="ECO:0000313" key="3">
    <source>
        <dbReference type="Proteomes" id="UP000001683"/>
    </source>
</evidence>
<dbReference type="KEGG" id="nth:Nther_1746"/>
<dbReference type="Pfam" id="PF19928">
    <property type="entry name" value="DUF6391"/>
    <property type="match status" value="1"/>
</dbReference>
<dbReference type="EMBL" id="CP001034">
    <property type="protein sequence ID" value="ACB85320.1"/>
    <property type="molecule type" value="Genomic_DNA"/>
</dbReference>
<dbReference type="STRING" id="457570.Nther_1746"/>
<keyword evidence="1" id="KW-1133">Transmembrane helix</keyword>
<protein>
    <submittedName>
        <fullName evidence="2">Uncharacterized protein</fullName>
    </submittedName>
</protein>
<proteinExistence type="predicted"/>
<reference evidence="2 3" key="2">
    <citation type="journal article" date="2011" name="J. Bacteriol.">
        <title>Complete genome sequence of the anaerobic, halophilic alkalithermophile Natranaerobius thermophilus JW/NM-WN-LF.</title>
        <authorList>
            <person name="Zhao B."/>
            <person name="Mesbah N.M."/>
            <person name="Dalin E."/>
            <person name="Goodwin L."/>
            <person name="Nolan M."/>
            <person name="Pitluck S."/>
            <person name="Chertkov O."/>
            <person name="Brettin T.S."/>
            <person name="Han J."/>
            <person name="Larimer F.W."/>
            <person name="Land M.L."/>
            <person name="Hauser L."/>
            <person name="Kyrpides N."/>
            <person name="Wiegel J."/>
        </authorList>
    </citation>
    <scope>NUCLEOTIDE SEQUENCE [LARGE SCALE GENOMIC DNA]</scope>
    <source>
        <strain evidence="3">ATCC BAA-1301 / DSM 18059 / JW/NM-WN-LF</strain>
    </source>
</reference>
<dbReference type="OrthoDB" id="162726at2"/>
<reference evidence="2 3" key="1">
    <citation type="submission" date="2008-04" db="EMBL/GenBank/DDBJ databases">
        <title>Complete sequence of chromosome of Natranaerobius thermophilus JW/NM-WN-LF.</title>
        <authorList>
            <consortium name="US DOE Joint Genome Institute"/>
            <person name="Copeland A."/>
            <person name="Lucas S."/>
            <person name="Lapidus A."/>
            <person name="Glavina del Rio T."/>
            <person name="Dalin E."/>
            <person name="Tice H."/>
            <person name="Bruce D."/>
            <person name="Goodwin L."/>
            <person name="Pitluck S."/>
            <person name="Chertkov O."/>
            <person name="Brettin T."/>
            <person name="Detter J.C."/>
            <person name="Han C."/>
            <person name="Kuske C.R."/>
            <person name="Schmutz J."/>
            <person name="Larimer F."/>
            <person name="Land M."/>
            <person name="Hauser L."/>
            <person name="Kyrpides N."/>
            <person name="Lykidis A."/>
            <person name="Mesbah N.M."/>
            <person name="Wiegel J."/>
        </authorList>
    </citation>
    <scope>NUCLEOTIDE SEQUENCE [LARGE SCALE GENOMIC DNA]</scope>
    <source>
        <strain evidence="3">ATCC BAA-1301 / DSM 18059 / JW/NM-WN-LF</strain>
    </source>
</reference>
<evidence type="ECO:0000313" key="2">
    <source>
        <dbReference type="EMBL" id="ACB85320.1"/>
    </source>
</evidence>